<evidence type="ECO:0000313" key="9">
    <source>
        <dbReference type="Proteomes" id="UP000014157"/>
    </source>
</evidence>
<dbReference type="InterPro" id="IPR028359">
    <property type="entry name" value="UDP_ManNAc/GlcNAc_DH"/>
</dbReference>
<dbReference type="OrthoDB" id="9803238at2"/>
<dbReference type="Proteomes" id="UP000014157">
    <property type="component" value="Unassembled WGS sequence"/>
</dbReference>
<dbReference type="EMBL" id="ASWB01000002">
    <property type="protein sequence ID" value="EOT72137.1"/>
    <property type="molecule type" value="Genomic_DNA"/>
</dbReference>
<dbReference type="PIRSF" id="PIRSF000124">
    <property type="entry name" value="UDPglc_GDPman_dh"/>
    <property type="match status" value="1"/>
</dbReference>
<dbReference type="GO" id="GO:0016628">
    <property type="term" value="F:oxidoreductase activity, acting on the CH-CH group of donors, NAD or NADP as acceptor"/>
    <property type="evidence" value="ECO:0007669"/>
    <property type="project" value="InterPro"/>
</dbReference>
<evidence type="ECO:0000259" key="5">
    <source>
        <dbReference type="SMART" id="SM00984"/>
    </source>
</evidence>
<keyword evidence="3" id="KW-0520">NAD</keyword>
<dbReference type="Gene3D" id="3.40.50.720">
    <property type="entry name" value="NAD(P)-binding Rossmann-like Domain"/>
    <property type="match status" value="2"/>
</dbReference>
<keyword evidence="9" id="KW-1185">Reference proteome</keyword>
<evidence type="ECO:0000256" key="4">
    <source>
        <dbReference type="PIRNR" id="PIRNR000124"/>
    </source>
</evidence>
<dbReference type="InterPro" id="IPR008927">
    <property type="entry name" value="6-PGluconate_DH-like_C_sf"/>
</dbReference>
<dbReference type="PANTHER" id="PTHR43491">
    <property type="entry name" value="UDP-N-ACETYL-D-MANNOSAMINE DEHYDROGENASE"/>
    <property type="match status" value="1"/>
</dbReference>
<dbReference type="Pfam" id="PF03720">
    <property type="entry name" value="UDPG_MGDP_dh_C"/>
    <property type="match status" value="1"/>
</dbReference>
<dbReference type="InterPro" id="IPR017476">
    <property type="entry name" value="UDP-Glc/GDP-Man"/>
</dbReference>
<reference evidence="7 9" key="2">
    <citation type="submission" date="2013-03" db="EMBL/GenBank/DDBJ databases">
        <title>The Genome Sequence of Enterococcus moraviensis BAA-383 (PacBio/Illumina hybrid assembly).</title>
        <authorList>
            <consortium name="The Broad Institute Genomics Platform"/>
            <consortium name="The Broad Institute Genome Sequencing Center for Infectious Disease"/>
            <person name="Earl A."/>
            <person name="Russ C."/>
            <person name="Gilmore M."/>
            <person name="Surin D."/>
            <person name="Walker B."/>
            <person name="Young S."/>
            <person name="Zeng Q."/>
            <person name="Gargeya S."/>
            <person name="Fitzgerald M."/>
            <person name="Haas B."/>
            <person name="Abouelleil A."/>
            <person name="Allen A.W."/>
            <person name="Alvarado L."/>
            <person name="Arachchi H.M."/>
            <person name="Berlin A.M."/>
            <person name="Chapman S.B."/>
            <person name="Gainer-Dewar J."/>
            <person name="Goldberg J."/>
            <person name="Griggs A."/>
            <person name="Gujja S."/>
            <person name="Hansen M."/>
            <person name="Howarth C."/>
            <person name="Imamovic A."/>
            <person name="Ireland A."/>
            <person name="Larimer J."/>
            <person name="McCowan C."/>
            <person name="Murphy C."/>
            <person name="Pearson M."/>
            <person name="Poon T.W."/>
            <person name="Priest M."/>
            <person name="Roberts A."/>
            <person name="Saif S."/>
            <person name="Shea T."/>
            <person name="Sisk P."/>
            <person name="Sykes S."/>
            <person name="Wortman J."/>
            <person name="Nusbaum C."/>
            <person name="Birren B."/>
        </authorList>
    </citation>
    <scope>NUCLEOTIDE SEQUENCE [LARGE SCALE GENOMIC DNA]</scope>
    <source>
        <strain evidence="7 9">ATCC BAA-383</strain>
    </source>
</reference>
<dbReference type="SUPFAM" id="SSF51735">
    <property type="entry name" value="NAD(P)-binding Rossmann-fold domains"/>
    <property type="match status" value="1"/>
</dbReference>
<dbReference type="SUPFAM" id="SSF52413">
    <property type="entry name" value="UDP-glucose/GDP-mannose dehydrogenase C-terminal domain"/>
    <property type="match status" value="1"/>
</dbReference>
<feature type="domain" description="UDP-glucose/GDP-mannose dehydrogenase C-terminal" evidence="5">
    <location>
        <begin position="319"/>
        <end position="404"/>
    </location>
</feature>
<comment type="similarity">
    <text evidence="1 4">Belongs to the UDP-glucose/GDP-mannose dehydrogenase family.</text>
</comment>
<evidence type="ECO:0000256" key="1">
    <source>
        <dbReference type="ARBA" id="ARBA00006601"/>
    </source>
</evidence>
<dbReference type="InterPro" id="IPR036220">
    <property type="entry name" value="UDP-Glc/GDP-Man_DH_C_sf"/>
</dbReference>
<evidence type="ECO:0000256" key="3">
    <source>
        <dbReference type="ARBA" id="ARBA00023027"/>
    </source>
</evidence>
<evidence type="ECO:0000313" key="6">
    <source>
        <dbReference type="EMBL" id="EOH99180.1"/>
    </source>
</evidence>
<dbReference type="PIRSF" id="PIRSF500136">
    <property type="entry name" value="UDP_ManNAc_DH"/>
    <property type="match status" value="1"/>
</dbReference>
<dbReference type="InterPro" id="IPR001732">
    <property type="entry name" value="UDP-Glc/GDP-Man_DH_N"/>
</dbReference>
<proteinExistence type="inferred from homology"/>
<dbReference type="Proteomes" id="UP000013781">
    <property type="component" value="Unassembled WGS sequence"/>
</dbReference>
<dbReference type="PATRIC" id="fig|1158609.3.peg.1905"/>
<organism evidence="6 8">
    <name type="scientific">Enterococcus moraviensis ATCC BAA-383</name>
    <dbReference type="NCBI Taxonomy" id="1158609"/>
    <lineage>
        <taxon>Bacteria</taxon>
        <taxon>Bacillati</taxon>
        <taxon>Bacillota</taxon>
        <taxon>Bacilli</taxon>
        <taxon>Lactobacillales</taxon>
        <taxon>Enterococcaceae</taxon>
        <taxon>Enterococcus</taxon>
    </lineage>
</organism>
<evidence type="ECO:0000256" key="2">
    <source>
        <dbReference type="ARBA" id="ARBA00023002"/>
    </source>
</evidence>
<dbReference type="RefSeq" id="WP_010765327.1">
    <property type="nucleotide sequence ID" value="NZ_ASWB01000002.1"/>
</dbReference>
<evidence type="ECO:0000313" key="8">
    <source>
        <dbReference type="Proteomes" id="UP000013781"/>
    </source>
</evidence>
<sequence>MEKEVVVIGLGYVGLPSVVNHVKKGHKVIGFDIDKRKVDLLNKGISHLDTVTDETVQMLKANGTVFTYEEQLIREKDVYIIDVPTPIDKNKIPDLSYIKSAVELIKNKVKIGSLIILESTTYPGTTEEYLVAVFSKLGYTIGVDLFIAYSPERIDPGNTQSLSAKIPRIVAGHTAECLSEAKLFFGSHVSSVSNLKTAELAKIYENTFRLVNIALADELQIISDDLSIDVYEVLEAAATKPFGFMKFTPSLGIGGHCIPVDPYYLTWLMGARGVETPLIETAGEINDSMLDYYLNKIVAYIGKNHDKNLDKKLDEMKIAILGITYKKNVADTRMSSVISLIQKLKERNSTIVVYDDILYSTTNITQNNVSRLEQKYHQLKEFDMVIYAVNHQLYEDNKANIIRNSQLFYDLTLV</sequence>
<dbReference type="PANTHER" id="PTHR43491:SF2">
    <property type="entry name" value="UDP-N-ACETYL-D-MANNOSAMINE DEHYDROGENASE"/>
    <property type="match status" value="1"/>
</dbReference>
<dbReference type="AlphaFoldDB" id="R2SVB3"/>
<dbReference type="GO" id="GO:0051287">
    <property type="term" value="F:NAD binding"/>
    <property type="evidence" value="ECO:0007669"/>
    <property type="project" value="InterPro"/>
</dbReference>
<protein>
    <submittedName>
        <fullName evidence="6">Nucleotide sugar dehydrogenase</fullName>
    </submittedName>
</protein>
<dbReference type="SUPFAM" id="SSF48179">
    <property type="entry name" value="6-phosphogluconate dehydrogenase C-terminal domain-like"/>
    <property type="match status" value="1"/>
</dbReference>
<comment type="caution">
    <text evidence="6">The sequence shown here is derived from an EMBL/GenBank/DDBJ whole genome shotgun (WGS) entry which is preliminary data.</text>
</comment>
<evidence type="ECO:0000313" key="7">
    <source>
        <dbReference type="EMBL" id="EOT72137.1"/>
    </source>
</evidence>
<dbReference type="EMBL" id="AJAS01000015">
    <property type="protein sequence ID" value="EOH99180.1"/>
    <property type="molecule type" value="Genomic_DNA"/>
</dbReference>
<dbReference type="Pfam" id="PF00984">
    <property type="entry name" value="UDPG_MGDP_dh"/>
    <property type="match status" value="1"/>
</dbReference>
<name>R2SVB3_9ENTE</name>
<dbReference type="Pfam" id="PF03721">
    <property type="entry name" value="UDPG_MGDP_dh_N"/>
    <property type="match status" value="1"/>
</dbReference>
<accession>R2SVB3</accession>
<dbReference type="STRING" id="155617.RV09_GL002646"/>
<dbReference type="GO" id="GO:0016616">
    <property type="term" value="F:oxidoreductase activity, acting on the CH-OH group of donors, NAD or NADP as acceptor"/>
    <property type="evidence" value="ECO:0007669"/>
    <property type="project" value="InterPro"/>
</dbReference>
<keyword evidence="2" id="KW-0560">Oxidoreductase</keyword>
<dbReference type="eggNOG" id="COG0677">
    <property type="taxonomic scope" value="Bacteria"/>
</dbReference>
<reference evidence="6 8" key="1">
    <citation type="submission" date="2013-02" db="EMBL/GenBank/DDBJ databases">
        <title>The Genome Sequence of Enterococcus moraviensis BAA-383.</title>
        <authorList>
            <consortium name="The Broad Institute Genome Sequencing Platform"/>
            <consortium name="The Broad Institute Genome Sequencing Center for Infectious Disease"/>
            <person name="Earl A.M."/>
            <person name="Gilmore M.S."/>
            <person name="Lebreton F."/>
            <person name="Walker B."/>
            <person name="Young S.K."/>
            <person name="Zeng Q."/>
            <person name="Gargeya S."/>
            <person name="Fitzgerald M."/>
            <person name="Haas B."/>
            <person name="Abouelleil A."/>
            <person name="Alvarado L."/>
            <person name="Arachchi H.M."/>
            <person name="Berlin A.M."/>
            <person name="Chapman S.B."/>
            <person name="Dewar J."/>
            <person name="Goldberg J."/>
            <person name="Griggs A."/>
            <person name="Gujja S."/>
            <person name="Hansen M."/>
            <person name="Howarth C."/>
            <person name="Imamovic A."/>
            <person name="Larimer J."/>
            <person name="McCowan C."/>
            <person name="Murphy C."/>
            <person name="Neiman D."/>
            <person name="Pearson M."/>
            <person name="Priest M."/>
            <person name="Roberts A."/>
            <person name="Saif S."/>
            <person name="Shea T."/>
            <person name="Sisk P."/>
            <person name="Sykes S."/>
            <person name="Wortman J."/>
            <person name="Nusbaum C."/>
            <person name="Birren B."/>
        </authorList>
    </citation>
    <scope>NUCLEOTIDE SEQUENCE [LARGE SCALE GENOMIC DNA]</scope>
    <source>
        <strain evidence="6 8">ATCC BAA-383</strain>
    </source>
</reference>
<dbReference type="SMART" id="SM00984">
    <property type="entry name" value="UDPG_MGDP_dh_C"/>
    <property type="match status" value="1"/>
</dbReference>
<dbReference type="GO" id="GO:0000271">
    <property type="term" value="P:polysaccharide biosynthetic process"/>
    <property type="evidence" value="ECO:0007669"/>
    <property type="project" value="InterPro"/>
</dbReference>
<dbReference type="InterPro" id="IPR036291">
    <property type="entry name" value="NAD(P)-bd_dom_sf"/>
</dbReference>
<dbReference type="InterPro" id="IPR014026">
    <property type="entry name" value="UDP-Glc/GDP-Man_DH_dimer"/>
</dbReference>
<gene>
    <name evidence="7" type="ORF">I586_01945</name>
    <name evidence="6" type="ORF">UAY_01957</name>
</gene>
<dbReference type="NCBIfam" id="TIGR03026">
    <property type="entry name" value="NDP-sugDHase"/>
    <property type="match status" value="1"/>
</dbReference>
<dbReference type="HOGENOM" id="CLU_023810_3_2_9"/>
<dbReference type="InterPro" id="IPR014027">
    <property type="entry name" value="UDP-Glc/GDP-Man_DH_C"/>
</dbReference>